<dbReference type="InterPro" id="IPR016181">
    <property type="entry name" value="Acyl_CoA_acyltransferase"/>
</dbReference>
<evidence type="ECO:0000259" key="1">
    <source>
        <dbReference type="PROSITE" id="PS51186"/>
    </source>
</evidence>
<evidence type="ECO:0000313" key="3">
    <source>
        <dbReference type="Proteomes" id="UP000193944"/>
    </source>
</evidence>
<gene>
    <name evidence="2" type="ORF">BCR32DRAFT_266199</name>
</gene>
<dbReference type="GO" id="GO:0016747">
    <property type="term" value="F:acyltransferase activity, transferring groups other than amino-acyl groups"/>
    <property type="evidence" value="ECO:0007669"/>
    <property type="project" value="InterPro"/>
</dbReference>
<name>A0A1Y1XGP7_9FUNG</name>
<dbReference type="OrthoDB" id="329272at2759"/>
<dbReference type="Pfam" id="PF13673">
    <property type="entry name" value="Acetyltransf_10"/>
    <property type="match status" value="1"/>
</dbReference>
<accession>A0A1Y1XGP7</accession>
<protein>
    <submittedName>
        <fullName evidence="2">Acyl-CoA N-acyltransferase</fullName>
    </submittedName>
</protein>
<dbReference type="SUPFAM" id="SSF55729">
    <property type="entry name" value="Acyl-CoA N-acyltransferases (Nat)"/>
    <property type="match status" value="1"/>
</dbReference>
<keyword evidence="2" id="KW-0808">Transferase</keyword>
<reference evidence="2 3" key="1">
    <citation type="submission" date="2016-08" db="EMBL/GenBank/DDBJ databases">
        <title>A Parts List for Fungal Cellulosomes Revealed by Comparative Genomics.</title>
        <authorList>
            <consortium name="DOE Joint Genome Institute"/>
            <person name="Haitjema C.H."/>
            <person name="Gilmore S.P."/>
            <person name="Henske J.K."/>
            <person name="Solomon K.V."/>
            <person name="De Groot R."/>
            <person name="Kuo A."/>
            <person name="Mondo S.J."/>
            <person name="Salamov A.A."/>
            <person name="Labutti K."/>
            <person name="Zhao Z."/>
            <person name="Chiniquy J."/>
            <person name="Barry K."/>
            <person name="Brewer H.M."/>
            <person name="Purvine S.O."/>
            <person name="Wright A.T."/>
            <person name="Boxma B."/>
            <person name="Van Alen T."/>
            <person name="Hackstein J.H."/>
            <person name="Baker S.E."/>
            <person name="Grigoriev I.V."/>
            <person name="O'Malley M.A."/>
        </authorList>
    </citation>
    <scope>NUCLEOTIDE SEQUENCE [LARGE SCALE GENOMIC DNA]</scope>
    <source>
        <strain evidence="2 3">S4</strain>
    </source>
</reference>
<dbReference type="AlphaFoldDB" id="A0A1Y1XGP7"/>
<dbReference type="InterPro" id="IPR000182">
    <property type="entry name" value="GNAT_dom"/>
</dbReference>
<dbReference type="Proteomes" id="UP000193944">
    <property type="component" value="Unassembled WGS sequence"/>
</dbReference>
<organism evidence="2 3">
    <name type="scientific">Anaeromyces robustus</name>
    <dbReference type="NCBI Taxonomy" id="1754192"/>
    <lineage>
        <taxon>Eukaryota</taxon>
        <taxon>Fungi</taxon>
        <taxon>Fungi incertae sedis</taxon>
        <taxon>Chytridiomycota</taxon>
        <taxon>Chytridiomycota incertae sedis</taxon>
        <taxon>Neocallimastigomycetes</taxon>
        <taxon>Neocallimastigales</taxon>
        <taxon>Neocallimastigaceae</taxon>
        <taxon>Anaeromyces</taxon>
    </lineage>
</organism>
<evidence type="ECO:0000313" key="2">
    <source>
        <dbReference type="EMBL" id="ORX84576.1"/>
    </source>
</evidence>
<reference evidence="2 3" key="2">
    <citation type="submission" date="2016-08" db="EMBL/GenBank/DDBJ databases">
        <title>Pervasive Adenine N6-methylation of Active Genes in Fungi.</title>
        <authorList>
            <consortium name="DOE Joint Genome Institute"/>
            <person name="Mondo S.J."/>
            <person name="Dannebaum R.O."/>
            <person name="Kuo R.C."/>
            <person name="Labutti K."/>
            <person name="Haridas S."/>
            <person name="Kuo A."/>
            <person name="Salamov A."/>
            <person name="Ahrendt S.R."/>
            <person name="Lipzen A."/>
            <person name="Sullivan W."/>
            <person name="Andreopoulos W.B."/>
            <person name="Clum A."/>
            <person name="Lindquist E."/>
            <person name="Daum C."/>
            <person name="Ramamoorthy G.K."/>
            <person name="Gryganskyi A."/>
            <person name="Culley D."/>
            <person name="Magnuson J.K."/>
            <person name="James T.Y."/>
            <person name="O'Malley M.A."/>
            <person name="Stajich J.E."/>
            <person name="Spatafora J.W."/>
            <person name="Visel A."/>
            <person name="Grigoriev I.V."/>
        </authorList>
    </citation>
    <scope>NUCLEOTIDE SEQUENCE [LARGE SCALE GENOMIC DNA]</scope>
    <source>
        <strain evidence="2 3">S4</strain>
    </source>
</reference>
<dbReference type="EMBL" id="MCFG01000049">
    <property type="protein sequence ID" value="ORX84576.1"/>
    <property type="molecule type" value="Genomic_DNA"/>
</dbReference>
<proteinExistence type="predicted"/>
<feature type="domain" description="N-acetyltransferase" evidence="1">
    <location>
        <begin position="6"/>
        <end position="146"/>
    </location>
</feature>
<keyword evidence="2" id="KW-0012">Acyltransferase</keyword>
<dbReference type="PROSITE" id="PS51186">
    <property type="entry name" value="GNAT"/>
    <property type="match status" value="1"/>
</dbReference>
<sequence length="146" mass="17232">MDLIIKKFDELTNKELYELLKIRQEIFVVEQNCPYMDIDGLDYQSIHIFNWNEKDRISSYLRVFMRDSENKVAQIGRVVTLEHGKGLGGKILHKRVEVAIQQLHAKKIYLEAQTYAIGFYEREGFKVVSEPFLEDDIPHVKMEKII</sequence>
<keyword evidence="3" id="KW-1185">Reference proteome</keyword>
<comment type="caution">
    <text evidence="2">The sequence shown here is derived from an EMBL/GenBank/DDBJ whole genome shotgun (WGS) entry which is preliminary data.</text>
</comment>
<dbReference type="STRING" id="1754192.A0A1Y1XGP7"/>
<dbReference type="Gene3D" id="3.40.630.30">
    <property type="match status" value="1"/>
</dbReference>